<dbReference type="EMBL" id="KK107151">
    <property type="protein sequence ID" value="EZA57278.1"/>
    <property type="molecule type" value="Genomic_DNA"/>
</dbReference>
<accession>A0A026WMW6</accession>
<name>A0A026WMW6_OOCBI</name>
<sequence length="14" mass="1700">MRIFCKNTIVRSMT</sequence>
<protein>
    <submittedName>
        <fullName evidence="1">Uncharacterized protein</fullName>
    </submittedName>
</protein>
<keyword evidence="2" id="KW-1185">Reference proteome</keyword>
<evidence type="ECO:0000313" key="1">
    <source>
        <dbReference type="EMBL" id="EZA57278.1"/>
    </source>
</evidence>
<dbReference type="Proteomes" id="UP000053097">
    <property type="component" value="Unassembled WGS sequence"/>
</dbReference>
<reference evidence="1 2" key="1">
    <citation type="journal article" date="2014" name="Curr. Biol.">
        <title>The genome of the clonal raider ant Cerapachys biroi.</title>
        <authorList>
            <person name="Oxley P.R."/>
            <person name="Ji L."/>
            <person name="Fetter-Pruneda I."/>
            <person name="McKenzie S.K."/>
            <person name="Li C."/>
            <person name="Hu H."/>
            <person name="Zhang G."/>
            <person name="Kronauer D.J."/>
        </authorList>
    </citation>
    <scope>NUCLEOTIDE SEQUENCE [LARGE SCALE GENOMIC DNA]</scope>
</reference>
<organism evidence="1 2">
    <name type="scientific">Ooceraea biroi</name>
    <name type="common">Clonal raider ant</name>
    <name type="synonym">Cerapachys biroi</name>
    <dbReference type="NCBI Taxonomy" id="2015173"/>
    <lineage>
        <taxon>Eukaryota</taxon>
        <taxon>Metazoa</taxon>
        <taxon>Ecdysozoa</taxon>
        <taxon>Arthropoda</taxon>
        <taxon>Hexapoda</taxon>
        <taxon>Insecta</taxon>
        <taxon>Pterygota</taxon>
        <taxon>Neoptera</taxon>
        <taxon>Endopterygota</taxon>
        <taxon>Hymenoptera</taxon>
        <taxon>Apocrita</taxon>
        <taxon>Aculeata</taxon>
        <taxon>Formicoidea</taxon>
        <taxon>Formicidae</taxon>
        <taxon>Dorylinae</taxon>
        <taxon>Ooceraea</taxon>
    </lineage>
</organism>
<evidence type="ECO:0000313" key="2">
    <source>
        <dbReference type="Proteomes" id="UP000053097"/>
    </source>
</evidence>
<gene>
    <name evidence="1" type="ORF">X777_02529</name>
</gene>
<proteinExistence type="predicted"/>